<gene>
    <name evidence="3" type="ORF">DEACI_0049</name>
    <name evidence="2" type="ORF">DEACI_3910</name>
</gene>
<dbReference type="RefSeq" id="WP_240986352.1">
    <property type="nucleotide sequence ID" value="NZ_CDGJ01000002.1"/>
</dbReference>
<dbReference type="Proteomes" id="UP000836597">
    <property type="component" value="Chromosome"/>
</dbReference>
<keyword evidence="1" id="KW-1133">Transmembrane helix</keyword>
<accession>A0A8S0Y0F0</accession>
<dbReference type="AlphaFoldDB" id="A0A8S0Y0F0"/>
<proteinExistence type="predicted"/>
<evidence type="ECO:0000313" key="3">
    <source>
        <dbReference type="EMBL" id="CEJ05675.1"/>
    </source>
</evidence>
<keyword evidence="1" id="KW-0472">Membrane</keyword>
<organism evidence="2">
    <name type="scientific">Acididesulfobacillus acetoxydans</name>
    <dbReference type="NCBI Taxonomy" id="1561005"/>
    <lineage>
        <taxon>Bacteria</taxon>
        <taxon>Bacillati</taxon>
        <taxon>Bacillota</taxon>
        <taxon>Clostridia</taxon>
        <taxon>Eubacteriales</taxon>
        <taxon>Peptococcaceae</taxon>
        <taxon>Acididesulfobacillus</taxon>
    </lineage>
</organism>
<feature type="transmembrane region" description="Helical" evidence="1">
    <location>
        <begin position="6"/>
        <end position="27"/>
    </location>
</feature>
<sequence>MRRALWAWFIAVVLIIFLYVGVAALWVNKVKPTILGMPLLYTWFVIVPLLNPIILGALYLYDKRHNPQAEEVSSDVR</sequence>
<reference evidence="2" key="2">
    <citation type="submission" date="2020-01" db="EMBL/GenBank/DDBJ databases">
        <authorList>
            <person name="Hornung B."/>
        </authorList>
    </citation>
    <scope>NUCLEOTIDE SEQUENCE</scope>
    <source>
        <strain evidence="2">PacBioINE</strain>
    </source>
</reference>
<dbReference type="Proteomes" id="UP001071230">
    <property type="component" value="Unassembled WGS sequence"/>
</dbReference>
<reference evidence="3" key="1">
    <citation type="submission" date="2014-11" db="EMBL/GenBank/DDBJ databases">
        <authorList>
            <person name="Hornung B.V."/>
        </authorList>
    </citation>
    <scope>NUCLEOTIDE SEQUENCE</scope>
    <source>
        <strain evidence="3">INE</strain>
    </source>
</reference>
<protein>
    <submittedName>
        <fullName evidence="2">Uncharacterized protein</fullName>
    </submittedName>
</protein>
<name>A0A8S0Y0F0_9FIRM</name>
<feature type="transmembrane region" description="Helical" evidence="1">
    <location>
        <begin position="39"/>
        <end position="61"/>
    </location>
</feature>
<evidence type="ECO:0000256" key="1">
    <source>
        <dbReference type="SAM" id="Phobius"/>
    </source>
</evidence>
<dbReference type="EMBL" id="CDGJ01000002">
    <property type="protein sequence ID" value="CEJ05675.1"/>
    <property type="molecule type" value="Genomic_DNA"/>
</dbReference>
<keyword evidence="4" id="KW-1185">Reference proteome</keyword>
<dbReference type="KEGG" id="aacx:DEACI_3910"/>
<evidence type="ECO:0000313" key="2">
    <source>
        <dbReference type="EMBL" id="CAA7603087.1"/>
    </source>
</evidence>
<evidence type="ECO:0000313" key="4">
    <source>
        <dbReference type="Proteomes" id="UP001071230"/>
    </source>
</evidence>
<keyword evidence="1" id="KW-0812">Transmembrane</keyword>
<dbReference type="EMBL" id="LR746496">
    <property type="protein sequence ID" value="CAA7603087.1"/>
    <property type="molecule type" value="Genomic_DNA"/>
</dbReference>